<keyword evidence="10" id="KW-0479">Metal-binding</keyword>
<evidence type="ECO:0000256" key="14">
    <source>
        <dbReference type="ARBA" id="ARBA00022927"/>
    </source>
</evidence>
<dbReference type="InterPro" id="IPR025654">
    <property type="entry name" value="PEX2/10"/>
</dbReference>
<gene>
    <name evidence="21" type="ORF">HYH03_016227</name>
</gene>
<keyword evidence="16" id="KW-0472">Membrane</keyword>
<dbReference type="EMBL" id="JAEHOE010000137">
    <property type="protein sequence ID" value="KAG2485024.1"/>
    <property type="molecule type" value="Genomic_DNA"/>
</dbReference>
<keyword evidence="12" id="KW-0833">Ubl conjugation pathway</keyword>
<accession>A0A835XKA4</accession>
<dbReference type="InterPro" id="IPR001841">
    <property type="entry name" value="Znf_RING"/>
</dbReference>
<reference evidence="21" key="1">
    <citation type="journal article" date="2020" name="bioRxiv">
        <title>Comparative genomics of Chlamydomonas.</title>
        <authorList>
            <person name="Craig R.J."/>
            <person name="Hasan A.R."/>
            <person name="Ness R.W."/>
            <person name="Keightley P.D."/>
        </authorList>
    </citation>
    <scope>NUCLEOTIDE SEQUENCE</scope>
    <source>
        <strain evidence="21">CCAP 11/70</strain>
    </source>
</reference>
<dbReference type="Gene3D" id="3.30.40.10">
    <property type="entry name" value="Zinc/RING finger domain, C3HC4 (zinc finger)"/>
    <property type="match status" value="1"/>
</dbReference>
<evidence type="ECO:0000256" key="6">
    <source>
        <dbReference type="ARBA" id="ARBA00022448"/>
    </source>
</evidence>
<organism evidence="21 22">
    <name type="scientific">Edaphochlamys debaryana</name>
    <dbReference type="NCBI Taxonomy" id="47281"/>
    <lineage>
        <taxon>Eukaryota</taxon>
        <taxon>Viridiplantae</taxon>
        <taxon>Chlorophyta</taxon>
        <taxon>core chlorophytes</taxon>
        <taxon>Chlorophyceae</taxon>
        <taxon>CS clade</taxon>
        <taxon>Chlamydomonadales</taxon>
        <taxon>Chlamydomonadales incertae sedis</taxon>
        <taxon>Edaphochlamys</taxon>
    </lineage>
</organism>
<dbReference type="GO" id="GO:0061630">
    <property type="term" value="F:ubiquitin protein ligase activity"/>
    <property type="evidence" value="ECO:0007669"/>
    <property type="project" value="UniProtKB-EC"/>
</dbReference>
<dbReference type="SUPFAM" id="SSF57850">
    <property type="entry name" value="RING/U-box"/>
    <property type="match status" value="1"/>
</dbReference>
<dbReference type="EC" id="2.3.2.27" evidence="5"/>
<keyword evidence="17" id="KW-0576">Peroxisome</keyword>
<evidence type="ECO:0000313" key="22">
    <source>
        <dbReference type="Proteomes" id="UP000612055"/>
    </source>
</evidence>
<evidence type="ECO:0000256" key="16">
    <source>
        <dbReference type="ARBA" id="ARBA00023136"/>
    </source>
</evidence>
<keyword evidence="11 18" id="KW-0863">Zinc-finger</keyword>
<evidence type="ECO:0000256" key="13">
    <source>
        <dbReference type="ARBA" id="ARBA00022833"/>
    </source>
</evidence>
<keyword evidence="14" id="KW-0653">Protein transport</keyword>
<protein>
    <recommendedName>
        <fullName evidence="5">RING-type E3 ubiquitin transferase</fullName>
        <ecNumber evidence="5">2.3.2.27</ecNumber>
    </recommendedName>
</protein>
<dbReference type="PROSITE" id="PS00518">
    <property type="entry name" value="ZF_RING_1"/>
    <property type="match status" value="1"/>
</dbReference>
<dbReference type="GO" id="GO:0005778">
    <property type="term" value="C:peroxisomal membrane"/>
    <property type="evidence" value="ECO:0007669"/>
    <property type="project" value="UniProtKB-SubCell"/>
</dbReference>
<comment type="similarity">
    <text evidence="4">Belongs to the pex2/pex10/pex12 family.</text>
</comment>
<evidence type="ECO:0000256" key="17">
    <source>
        <dbReference type="ARBA" id="ARBA00023140"/>
    </source>
</evidence>
<evidence type="ECO:0000256" key="19">
    <source>
        <dbReference type="SAM" id="MobiDB-lite"/>
    </source>
</evidence>
<dbReference type="InterPro" id="IPR006845">
    <property type="entry name" value="Pex_N"/>
</dbReference>
<evidence type="ECO:0000256" key="2">
    <source>
        <dbReference type="ARBA" id="ARBA00004585"/>
    </source>
</evidence>
<feature type="compositionally biased region" description="Low complexity" evidence="19">
    <location>
        <begin position="371"/>
        <end position="382"/>
    </location>
</feature>
<evidence type="ECO:0000256" key="1">
    <source>
        <dbReference type="ARBA" id="ARBA00000900"/>
    </source>
</evidence>
<dbReference type="OrthoDB" id="6270329at2759"/>
<evidence type="ECO:0000256" key="12">
    <source>
        <dbReference type="ARBA" id="ARBA00022786"/>
    </source>
</evidence>
<dbReference type="InterPro" id="IPR017907">
    <property type="entry name" value="Znf_RING_CS"/>
</dbReference>
<evidence type="ECO:0000256" key="3">
    <source>
        <dbReference type="ARBA" id="ARBA00004906"/>
    </source>
</evidence>
<evidence type="ECO:0000256" key="15">
    <source>
        <dbReference type="ARBA" id="ARBA00022989"/>
    </source>
</evidence>
<dbReference type="Pfam" id="PF13639">
    <property type="entry name" value="zf-RING_2"/>
    <property type="match status" value="1"/>
</dbReference>
<comment type="subcellular location">
    <subcellularLocation>
        <location evidence="2">Peroxisome membrane</location>
        <topology evidence="2">Multi-pass membrane protein</topology>
    </subcellularLocation>
</comment>
<evidence type="ECO:0000256" key="8">
    <source>
        <dbReference type="ARBA" id="ARBA00022679"/>
    </source>
</evidence>
<keyword evidence="7" id="KW-0962">Peroxisome biogenesis</keyword>
<name>A0A835XKA4_9CHLO</name>
<evidence type="ECO:0000259" key="20">
    <source>
        <dbReference type="PROSITE" id="PS50089"/>
    </source>
</evidence>
<dbReference type="PANTHER" id="PTHR23350:SF0">
    <property type="entry name" value="PEROXISOME BIOGENESIS FACTOR 10"/>
    <property type="match status" value="1"/>
</dbReference>
<dbReference type="GO" id="GO:0016558">
    <property type="term" value="P:protein import into peroxisome matrix"/>
    <property type="evidence" value="ECO:0007669"/>
    <property type="project" value="InterPro"/>
</dbReference>
<keyword evidence="22" id="KW-1185">Reference proteome</keyword>
<dbReference type="SMART" id="SM00184">
    <property type="entry name" value="RING"/>
    <property type="match status" value="1"/>
</dbReference>
<feature type="region of interest" description="Disordered" evidence="19">
    <location>
        <begin position="242"/>
        <end position="412"/>
    </location>
</feature>
<evidence type="ECO:0000256" key="5">
    <source>
        <dbReference type="ARBA" id="ARBA00012483"/>
    </source>
</evidence>
<feature type="domain" description="RING-type" evidence="20">
    <location>
        <begin position="426"/>
        <end position="464"/>
    </location>
</feature>
<dbReference type="GO" id="GO:0008270">
    <property type="term" value="F:zinc ion binding"/>
    <property type="evidence" value="ECO:0007669"/>
    <property type="project" value="UniProtKB-KW"/>
</dbReference>
<dbReference type="PROSITE" id="PS50089">
    <property type="entry name" value="ZF_RING_2"/>
    <property type="match status" value="1"/>
</dbReference>
<proteinExistence type="inferred from homology"/>
<evidence type="ECO:0000256" key="11">
    <source>
        <dbReference type="ARBA" id="ARBA00022771"/>
    </source>
</evidence>
<keyword evidence="9" id="KW-0812">Transmembrane</keyword>
<dbReference type="Proteomes" id="UP000612055">
    <property type="component" value="Unassembled WGS sequence"/>
</dbReference>
<dbReference type="PANTHER" id="PTHR23350">
    <property type="entry name" value="PEROXISOME ASSEMBLY PROTEIN 10"/>
    <property type="match status" value="1"/>
</dbReference>
<evidence type="ECO:0000256" key="10">
    <source>
        <dbReference type="ARBA" id="ARBA00022723"/>
    </source>
</evidence>
<comment type="caution">
    <text evidence="21">The sequence shown here is derived from an EMBL/GenBank/DDBJ whole genome shotgun (WGS) entry which is preliminary data.</text>
</comment>
<comment type="pathway">
    <text evidence="3">Protein modification; protein ubiquitination.</text>
</comment>
<evidence type="ECO:0000256" key="7">
    <source>
        <dbReference type="ARBA" id="ARBA00022593"/>
    </source>
</evidence>
<keyword evidence="15" id="KW-1133">Transmembrane helix</keyword>
<dbReference type="Pfam" id="PF04757">
    <property type="entry name" value="Pex2_Pex12"/>
    <property type="match status" value="1"/>
</dbReference>
<feature type="compositionally biased region" description="Gly residues" evidence="19">
    <location>
        <begin position="344"/>
        <end position="357"/>
    </location>
</feature>
<evidence type="ECO:0000256" key="4">
    <source>
        <dbReference type="ARBA" id="ARBA00008704"/>
    </source>
</evidence>
<keyword evidence="6" id="KW-0813">Transport</keyword>
<keyword evidence="13" id="KW-0862">Zinc</keyword>
<dbReference type="InterPro" id="IPR013083">
    <property type="entry name" value="Znf_RING/FYVE/PHD"/>
</dbReference>
<sequence>MEQVTEDGLAPALGRRLLLALLLSCGPYAADRLASRLDHAAEAEADAAEIAAAAAEAAAASSLGASAPAGDERESPDGHPSAGPWGMGVGAEVERSEVQAEEGAGGRQAHVGSEGKQAGPSGRGLRGWWRLIVAAAAARLARLWRALVLSWPQARPLLLYAGRVHLALFYLFGAYYSLPHRLAGVRYALTIRPLAGRPSYRALGLLLGLQLTVVAASAARGPLRRALAAARRSLGLAAAAGAGEEGAEAGEEGNAGAGRRHGRGRGKGRPEDRYAPEGEVAVMLSDNEDEAEEPTEEEEEEEEEGVGSSGHARAEDGQAGVRAPGTAGPSGREPVGGSPWAVGGAAGGGGGGGGGGWEESVFGRVQTEESQAAPSRAAPAAAAGGGGAGAEAEAADHGRRRRARQERQPAAAHPMVVPVLTSVRQCPLCLSPKSHPAATPCGHTFCWSCIATWCAEKPECPLCRSAVRLPQLVALYHTNC</sequence>
<keyword evidence="8" id="KW-0808">Transferase</keyword>
<feature type="compositionally biased region" description="Acidic residues" evidence="19">
    <location>
        <begin position="286"/>
        <end position="305"/>
    </location>
</feature>
<evidence type="ECO:0000313" key="21">
    <source>
        <dbReference type="EMBL" id="KAG2485024.1"/>
    </source>
</evidence>
<dbReference type="AlphaFoldDB" id="A0A835XKA4"/>
<evidence type="ECO:0000256" key="18">
    <source>
        <dbReference type="PROSITE-ProRule" id="PRU00175"/>
    </source>
</evidence>
<dbReference type="CDD" id="cd16527">
    <property type="entry name" value="RING-HC_PEX10"/>
    <property type="match status" value="1"/>
</dbReference>
<feature type="region of interest" description="Disordered" evidence="19">
    <location>
        <begin position="63"/>
        <end position="122"/>
    </location>
</feature>
<evidence type="ECO:0000256" key="9">
    <source>
        <dbReference type="ARBA" id="ARBA00022692"/>
    </source>
</evidence>
<comment type="catalytic activity">
    <reaction evidence="1">
        <text>S-ubiquitinyl-[E2 ubiquitin-conjugating enzyme]-L-cysteine + [acceptor protein]-L-lysine = [E2 ubiquitin-conjugating enzyme]-L-cysteine + N(6)-ubiquitinyl-[acceptor protein]-L-lysine.</text>
        <dbReference type="EC" id="2.3.2.27"/>
    </reaction>
</comment>
<feature type="compositionally biased region" description="Basic residues" evidence="19">
    <location>
        <begin position="258"/>
        <end position="267"/>
    </location>
</feature>